<dbReference type="Gene3D" id="3.20.100.30">
    <property type="entry name" value="VTC, catalytic tunnel domain"/>
    <property type="match status" value="1"/>
</dbReference>
<organism evidence="2">
    <name type="scientific">bioreactor metagenome</name>
    <dbReference type="NCBI Taxonomy" id="1076179"/>
    <lineage>
        <taxon>unclassified sequences</taxon>
        <taxon>metagenomes</taxon>
        <taxon>ecological metagenomes</taxon>
    </lineage>
</organism>
<sequence length="105" mass="12446">MQFYGIFVSNHLRPKVLVDYTREPYVFPAEDVRITFDKDIRTAMRCTDLFNPNAVTYPVWNLRNCMVLEVKFNESLPLYVQELLTLGSSQRTAASKYVYCRQYEF</sequence>
<dbReference type="AlphaFoldDB" id="A0A645K053"/>
<evidence type="ECO:0000259" key="1">
    <source>
        <dbReference type="Pfam" id="PF09359"/>
    </source>
</evidence>
<dbReference type="Pfam" id="PF09359">
    <property type="entry name" value="VTC"/>
    <property type="match status" value="1"/>
</dbReference>
<name>A0A645K053_9ZZZZ</name>
<evidence type="ECO:0000313" key="2">
    <source>
        <dbReference type="EMBL" id="MPN64573.1"/>
    </source>
</evidence>
<feature type="domain" description="VTC" evidence="1">
    <location>
        <begin position="7"/>
        <end position="102"/>
    </location>
</feature>
<gene>
    <name evidence="2" type="ORF">SDC9_212349</name>
</gene>
<proteinExistence type="predicted"/>
<dbReference type="GO" id="GO:0006799">
    <property type="term" value="P:polyphosphate biosynthetic process"/>
    <property type="evidence" value="ECO:0007669"/>
    <property type="project" value="UniProtKB-ARBA"/>
</dbReference>
<accession>A0A645K053</accession>
<protein>
    <recommendedName>
        <fullName evidence="1">VTC domain-containing protein</fullName>
    </recommendedName>
</protein>
<dbReference type="EMBL" id="VSSQ01145650">
    <property type="protein sequence ID" value="MPN64573.1"/>
    <property type="molecule type" value="Genomic_DNA"/>
</dbReference>
<comment type="caution">
    <text evidence="2">The sequence shown here is derived from an EMBL/GenBank/DDBJ whole genome shotgun (WGS) entry which is preliminary data.</text>
</comment>
<dbReference type="InterPro" id="IPR018966">
    <property type="entry name" value="VTC_domain"/>
</dbReference>
<reference evidence="2" key="1">
    <citation type="submission" date="2019-08" db="EMBL/GenBank/DDBJ databases">
        <authorList>
            <person name="Kucharzyk K."/>
            <person name="Murdoch R.W."/>
            <person name="Higgins S."/>
            <person name="Loffler F."/>
        </authorList>
    </citation>
    <scope>NUCLEOTIDE SEQUENCE</scope>
</reference>
<dbReference type="InterPro" id="IPR042267">
    <property type="entry name" value="VTC_sf"/>
</dbReference>